<keyword evidence="2" id="KW-1185">Reference proteome</keyword>
<sequence>PKNFKGKYSEVQQFVDHYKKLLNKCRITEESEHCEQVLTYCSMDVQNVIYMMEDYGAKNWAHLKSEILRYFDAE</sequence>
<feature type="non-terminal residue" evidence="1">
    <location>
        <position position="1"/>
    </location>
</feature>
<accession>A0AAD7H4S5</accession>
<dbReference type="Proteomes" id="UP001215598">
    <property type="component" value="Unassembled WGS sequence"/>
</dbReference>
<evidence type="ECO:0000313" key="2">
    <source>
        <dbReference type="Proteomes" id="UP001215598"/>
    </source>
</evidence>
<evidence type="ECO:0000313" key="1">
    <source>
        <dbReference type="EMBL" id="KAJ7712313.1"/>
    </source>
</evidence>
<reference evidence="1" key="1">
    <citation type="submission" date="2023-03" db="EMBL/GenBank/DDBJ databases">
        <title>Massive genome expansion in bonnet fungi (Mycena s.s.) driven by repeated elements and novel gene families across ecological guilds.</title>
        <authorList>
            <consortium name="Lawrence Berkeley National Laboratory"/>
            <person name="Harder C.B."/>
            <person name="Miyauchi S."/>
            <person name="Viragh M."/>
            <person name="Kuo A."/>
            <person name="Thoen E."/>
            <person name="Andreopoulos B."/>
            <person name="Lu D."/>
            <person name="Skrede I."/>
            <person name="Drula E."/>
            <person name="Henrissat B."/>
            <person name="Morin E."/>
            <person name="Kohler A."/>
            <person name="Barry K."/>
            <person name="LaButti K."/>
            <person name="Morin E."/>
            <person name="Salamov A."/>
            <person name="Lipzen A."/>
            <person name="Mereny Z."/>
            <person name="Hegedus B."/>
            <person name="Baldrian P."/>
            <person name="Stursova M."/>
            <person name="Weitz H."/>
            <person name="Taylor A."/>
            <person name="Grigoriev I.V."/>
            <person name="Nagy L.G."/>
            <person name="Martin F."/>
            <person name="Kauserud H."/>
        </authorList>
    </citation>
    <scope>NUCLEOTIDE SEQUENCE</scope>
    <source>
        <strain evidence="1">CBHHK182m</strain>
    </source>
</reference>
<comment type="caution">
    <text evidence="1">The sequence shown here is derived from an EMBL/GenBank/DDBJ whole genome shotgun (WGS) entry which is preliminary data.</text>
</comment>
<gene>
    <name evidence="1" type="ORF">B0H16DRAFT_1342683</name>
</gene>
<dbReference type="AlphaFoldDB" id="A0AAD7H4S5"/>
<organism evidence="1 2">
    <name type="scientific">Mycena metata</name>
    <dbReference type="NCBI Taxonomy" id="1033252"/>
    <lineage>
        <taxon>Eukaryota</taxon>
        <taxon>Fungi</taxon>
        <taxon>Dikarya</taxon>
        <taxon>Basidiomycota</taxon>
        <taxon>Agaricomycotina</taxon>
        <taxon>Agaricomycetes</taxon>
        <taxon>Agaricomycetidae</taxon>
        <taxon>Agaricales</taxon>
        <taxon>Marasmiineae</taxon>
        <taxon>Mycenaceae</taxon>
        <taxon>Mycena</taxon>
    </lineage>
</organism>
<proteinExistence type="predicted"/>
<protein>
    <submittedName>
        <fullName evidence="1">Uncharacterized protein</fullName>
    </submittedName>
</protein>
<dbReference type="EMBL" id="JARKIB010000369">
    <property type="protein sequence ID" value="KAJ7712313.1"/>
    <property type="molecule type" value="Genomic_DNA"/>
</dbReference>
<name>A0AAD7H4S5_9AGAR</name>